<reference evidence="2" key="1">
    <citation type="submission" date="2013-10" db="EMBL/GenBank/DDBJ databases">
        <title>Genomic analysis of the causative agents of coccidiosis in chickens.</title>
        <authorList>
            <person name="Reid A.J."/>
            <person name="Blake D."/>
            <person name="Billington K."/>
            <person name="Browne H."/>
            <person name="Dunn M."/>
            <person name="Hung S."/>
            <person name="Kawahara F."/>
            <person name="Miranda-Saavedra D."/>
            <person name="Mourier T."/>
            <person name="Nagra H."/>
            <person name="Otto T.D."/>
            <person name="Rawlings N."/>
            <person name="Sanchez A."/>
            <person name="Sanders M."/>
            <person name="Subramaniam C."/>
            <person name="Tay Y."/>
            <person name="Dear P."/>
            <person name="Doerig C."/>
            <person name="Gruber A."/>
            <person name="Parkinson J."/>
            <person name="Shirley M."/>
            <person name="Wan K.L."/>
            <person name="Berriman M."/>
            <person name="Tomley F."/>
            <person name="Pain A."/>
        </authorList>
    </citation>
    <scope>NUCLEOTIDE SEQUENCE [LARGE SCALE GENOMIC DNA]</scope>
    <source>
        <strain evidence="2">Houghton</strain>
    </source>
</reference>
<evidence type="ECO:0000313" key="3">
    <source>
        <dbReference type="Proteomes" id="UP000018050"/>
    </source>
</evidence>
<reference evidence="2" key="2">
    <citation type="submission" date="2013-10" db="EMBL/GenBank/DDBJ databases">
        <authorList>
            <person name="Aslett M."/>
        </authorList>
    </citation>
    <scope>NUCLEOTIDE SEQUENCE [LARGE SCALE GENOMIC DNA]</scope>
    <source>
        <strain evidence="2">Houghton</strain>
    </source>
</reference>
<dbReference type="RefSeq" id="XP_013251934.1">
    <property type="nucleotide sequence ID" value="XM_013396480.1"/>
</dbReference>
<dbReference type="PANTHER" id="PTHR45184">
    <property type="entry name" value="DNAJ PROTEIN ERDJ3A"/>
    <property type="match status" value="1"/>
</dbReference>
<keyword evidence="3" id="KW-1185">Reference proteome</keyword>
<dbReference type="OMA" id="TESKWGS"/>
<dbReference type="Pfam" id="PF00085">
    <property type="entry name" value="Thioredoxin"/>
    <property type="match status" value="1"/>
</dbReference>
<dbReference type="InterPro" id="IPR052842">
    <property type="entry name" value="ER_Co-chaperone"/>
</dbReference>
<dbReference type="InterPro" id="IPR013766">
    <property type="entry name" value="Thioredoxin_domain"/>
</dbReference>
<evidence type="ECO:0000259" key="1">
    <source>
        <dbReference type="Pfam" id="PF00085"/>
    </source>
</evidence>
<gene>
    <name evidence="2" type="ORF">EAH_00026890</name>
</gene>
<protein>
    <submittedName>
        <fullName evidence="2">Thioredoxin, putative</fullName>
    </submittedName>
</protein>
<name>U6GEI5_EIMAC</name>
<feature type="domain" description="Thioredoxin" evidence="1">
    <location>
        <begin position="114"/>
        <end position="175"/>
    </location>
</feature>
<dbReference type="OrthoDB" id="427280at2759"/>
<organism evidence="2 3">
    <name type="scientific">Eimeria acervulina</name>
    <name type="common">Coccidian parasite</name>
    <dbReference type="NCBI Taxonomy" id="5801"/>
    <lineage>
        <taxon>Eukaryota</taxon>
        <taxon>Sar</taxon>
        <taxon>Alveolata</taxon>
        <taxon>Apicomplexa</taxon>
        <taxon>Conoidasida</taxon>
        <taxon>Coccidia</taxon>
        <taxon>Eucoccidiorida</taxon>
        <taxon>Eimeriorina</taxon>
        <taxon>Eimeriidae</taxon>
        <taxon>Eimeria</taxon>
    </lineage>
</organism>
<dbReference type="PANTHER" id="PTHR45184:SF1">
    <property type="entry name" value="DNAJ PROTEIN ERDJ3A"/>
    <property type="match status" value="1"/>
</dbReference>
<dbReference type="GeneID" id="25270759"/>
<dbReference type="VEuPathDB" id="ToxoDB:EAH_00026890"/>
<dbReference type="InterPro" id="IPR036249">
    <property type="entry name" value="Thioredoxin-like_sf"/>
</dbReference>
<accession>U6GEI5</accession>
<dbReference type="EMBL" id="HG670738">
    <property type="protein sequence ID" value="CDI77753.1"/>
    <property type="molecule type" value="Genomic_DNA"/>
</dbReference>
<dbReference type="SUPFAM" id="SSF52833">
    <property type="entry name" value="Thioredoxin-like"/>
    <property type="match status" value="2"/>
</dbReference>
<sequence length="360" mass="40762">MKHDIGVVTQATWSGKVLKFRDTTVFSVLFYRPSDKESKTLIDGEYDTFAKKMKGIVQGPKDAEGLIKAVRSLIPSNVKSVANQKELDALIASTVQMPKALFFSDKLTKPSLLVKALSNAFKDKLAFVLLNRDQFPEAVKKYKVSSFPHLVVVRKDKKDEVYKGAFEFQKLFDWLNVFSETFVMGGGFSDTAPAAEFDPELQPWKVESIPELTKQSSQDVCFKKSNKFVCVMLAKRGRELAPEELEVMESLKEDYEGHDGKGPDFRFMWIDLATEKEWAELFDITNTPSVVAINPHKKVRFLKLDGDLPATKPHIRKMLEKISSGDARFKIVPQAKVPKFVDRKDAKEDAKKAEAKKDEL</sequence>
<evidence type="ECO:0000313" key="2">
    <source>
        <dbReference type="EMBL" id="CDI77753.1"/>
    </source>
</evidence>
<dbReference type="Proteomes" id="UP000018050">
    <property type="component" value="Unassembled WGS sequence"/>
</dbReference>
<proteinExistence type="predicted"/>
<dbReference type="CDD" id="cd02947">
    <property type="entry name" value="TRX_family"/>
    <property type="match status" value="1"/>
</dbReference>
<dbReference type="AlphaFoldDB" id="U6GEI5"/>
<dbReference type="Gene3D" id="3.40.30.10">
    <property type="entry name" value="Glutaredoxin"/>
    <property type="match status" value="2"/>
</dbReference>